<dbReference type="Proteomes" id="UP001602123">
    <property type="component" value="Unassembled WGS sequence"/>
</dbReference>
<dbReference type="EMBL" id="JBIAUT010000010">
    <property type="protein sequence ID" value="MFF4219334.1"/>
    <property type="molecule type" value="Genomic_DNA"/>
</dbReference>
<accession>A0ABW6U3A8</accession>
<protein>
    <submittedName>
        <fullName evidence="2">Uncharacterized protein</fullName>
    </submittedName>
</protein>
<feature type="region of interest" description="Disordered" evidence="1">
    <location>
        <begin position="1"/>
        <end position="43"/>
    </location>
</feature>
<evidence type="ECO:0000313" key="2">
    <source>
        <dbReference type="EMBL" id="MFF4219334.1"/>
    </source>
</evidence>
<proteinExistence type="predicted"/>
<evidence type="ECO:0000256" key="1">
    <source>
        <dbReference type="SAM" id="MobiDB-lite"/>
    </source>
</evidence>
<gene>
    <name evidence="2" type="ORF">ACFYZM_24060</name>
</gene>
<keyword evidence="3" id="KW-1185">Reference proteome</keyword>
<evidence type="ECO:0000313" key="3">
    <source>
        <dbReference type="Proteomes" id="UP001602123"/>
    </source>
</evidence>
<comment type="caution">
    <text evidence="2">The sequence shown here is derived from an EMBL/GenBank/DDBJ whole genome shotgun (WGS) entry which is preliminary data.</text>
</comment>
<name>A0ABW6U3A8_9ACTN</name>
<organism evidence="2 3">
    <name type="scientific">Streptomyces nondiastaticus</name>
    <dbReference type="NCBI Taxonomy" id="3154512"/>
    <lineage>
        <taxon>Bacteria</taxon>
        <taxon>Bacillati</taxon>
        <taxon>Actinomycetota</taxon>
        <taxon>Actinomycetes</taxon>
        <taxon>Kitasatosporales</taxon>
        <taxon>Streptomycetaceae</taxon>
        <taxon>Streptomyces</taxon>
    </lineage>
</organism>
<sequence length="43" mass="4528">MTDMLTQEDPHPSEIAVTDQHREDARQAAGHGIRVCGGGPAGD</sequence>
<dbReference type="RefSeq" id="WP_388630728.1">
    <property type="nucleotide sequence ID" value="NZ_JBIAUT010000010.1"/>
</dbReference>
<reference evidence="2 3" key="1">
    <citation type="submission" date="2024-10" db="EMBL/GenBank/DDBJ databases">
        <title>The Natural Products Discovery Center: Release of the First 8490 Sequenced Strains for Exploring Actinobacteria Biosynthetic Diversity.</title>
        <authorList>
            <person name="Kalkreuter E."/>
            <person name="Kautsar S.A."/>
            <person name="Yang D."/>
            <person name="Bader C.D."/>
            <person name="Teijaro C.N."/>
            <person name="Fluegel L."/>
            <person name="Davis C.M."/>
            <person name="Simpson J.R."/>
            <person name="Lauterbach L."/>
            <person name="Steele A.D."/>
            <person name="Gui C."/>
            <person name="Meng S."/>
            <person name="Li G."/>
            <person name="Viehrig K."/>
            <person name="Ye F."/>
            <person name="Su P."/>
            <person name="Kiefer A.F."/>
            <person name="Nichols A."/>
            <person name="Cepeda A.J."/>
            <person name="Yan W."/>
            <person name="Fan B."/>
            <person name="Jiang Y."/>
            <person name="Adhikari A."/>
            <person name="Zheng C.-J."/>
            <person name="Schuster L."/>
            <person name="Cowan T.M."/>
            <person name="Smanski M.J."/>
            <person name="Chevrette M.G."/>
            <person name="De Carvalho L.P.S."/>
            <person name="Shen B."/>
        </authorList>
    </citation>
    <scope>NUCLEOTIDE SEQUENCE [LARGE SCALE GENOMIC DNA]</scope>
    <source>
        <strain evidence="2 3">NPDC001650</strain>
    </source>
</reference>